<name>A0A0R1KF63_9LACO</name>
<keyword evidence="1" id="KW-0812">Transmembrane</keyword>
<dbReference type="PATRIC" id="fig|1423775.4.peg.2351"/>
<dbReference type="eggNOG" id="ENOG5031PIN">
    <property type="taxonomic scope" value="Bacteria"/>
</dbReference>
<feature type="transmembrane region" description="Helical" evidence="1">
    <location>
        <begin position="93"/>
        <end position="113"/>
    </location>
</feature>
<dbReference type="EMBL" id="AZDZ01000022">
    <property type="protein sequence ID" value="KRK78538.1"/>
    <property type="molecule type" value="Genomic_DNA"/>
</dbReference>
<protein>
    <submittedName>
        <fullName evidence="2">Integral membrane protein</fullName>
    </submittedName>
</protein>
<gene>
    <name evidence="2" type="ORF">FD03_GL002313</name>
</gene>
<feature type="transmembrane region" description="Helical" evidence="1">
    <location>
        <begin position="36"/>
        <end position="57"/>
    </location>
</feature>
<evidence type="ECO:0000313" key="2">
    <source>
        <dbReference type="EMBL" id="KRK78538.1"/>
    </source>
</evidence>
<evidence type="ECO:0000313" key="3">
    <source>
        <dbReference type="Proteomes" id="UP000051248"/>
    </source>
</evidence>
<dbReference type="STRING" id="1423775.FD03_GL002313"/>
<comment type="caution">
    <text evidence="2">The sequence shown here is derived from an EMBL/GenBank/DDBJ whole genome shotgun (WGS) entry which is preliminary data.</text>
</comment>
<organism evidence="2 3">
    <name type="scientific">Companilactobacillus nodensis DSM 19682 = JCM 14932 = NBRC 107160</name>
    <dbReference type="NCBI Taxonomy" id="1423775"/>
    <lineage>
        <taxon>Bacteria</taxon>
        <taxon>Bacillati</taxon>
        <taxon>Bacillota</taxon>
        <taxon>Bacilli</taxon>
        <taxon>Lactobacillales</taxon>
        <taxon>Lactobacillaceae</taxon>
        <taxon>Companilactobacillus</taxon>
    </lineage>
</organism>
<keyword evidence="1" id="KW-0472">Membrane</keyword>
<accession>A0A0R1KF63</accession>
<sequence length="248" mass="27746">MITFTVVPYVTARVVSWIGHAAKGMLVNNLGNNSQLVVGGLGVVIHELGHAIFAFVFGHRVTKVQLLNFHYKNSGELGSVSHSWNERNIYQRLGNFFIGIAPYYMCSLVLYFLQKYLLNAQINFTSIGSDSTITISGITELVLNNLKTSFVNGTWSMILLYLILTIMIASTGYDLSDADFQTVNKGILPWVVVQFVIGNIFIILGKMDTLDNYLLQFTSFSVLFMVHAIFSMVLAMIFIKILGIFDIF</sequence>
<evidence type="ECO:0000256" key="1">
    <source>
        <dbReference type="SAM" id="Phobius"/>
    </source>
</evidence>
<keyword evidence="3" id="KW-1185">Reference proteome</keyword>
<dbReference type="Proteomes" id="UP000051248">
    <property type="component" value="Unassembled WGS sequence"/>
</dbReference>
<reference evidence="2 3" key="1">
    <citation type="journal article" date="2015" name="Genome Announc.">
        <title>Expanding the biotechnology potential of lactobacilli through comparative genomics of 213 strains and associated genera.</title>
        <authorList>
            <person name="Sun Z."/>
            <person name="Harris H.M."/>
            <person name="McCann A."/>
            <person name="Guo C."/>
            <person name="Argimon S."/>
            <person name="Zhang W."/>
            <person name="Yang X."/>
            <person name="Jeffery I.B."/>
            <person name="Cooney J.C."/>
            <person name="Kagawa T.F."/>
            <person name="Liu W."/>
            <person name="Song Y."/>
            <person name="Salvetti E."/>
            <person name="Wrobel A."/>
            <person name="Rasinkangas P."/>
            <person name="Parkhill J."/>
            <person name="Rea M.C."/>
            <person name="O'Sullivan O."/>
            <person name="Ritari J."/>
            <person name="Douillard F.P."/>
            <person name="Paul Ross R."/>
            <person name="Yang R."/>
            <person name="Briner A.E."/>
            <person name="Felis G.E."/>
            <person name="de Vos W.M."/>
            <person name="Barrangou R."/>
            <person name="Klaenhammer T.R."/>
            <person name="Caufield P.W."/>
            <person name="Cui Y."/>
            <person name="Zhang H."/>
            <person name="O'Toole P.W."/>
        </authorList>
    </citation>
    <scope>NUCLEOTIDE SEQUENCE [LARGE SCALE GENOMIC DNA]</scope>
    <source>
        <strain evidence="2 3">DSM 19682</strain>
    </source>
</reference>
<proteinExistence type="predicted"/>
<dbReference type="AlphaFoldDB" id="A0A0R1KF63"/>
<feature type="transmembrane region" description="Helical" evidence="1">
    <location>
        <begin position="217"/>
        <end position="239"/>
    </location>
</feature>
<keyword evidence="1" id="KW-1133">Transmembrane helix</keyword>
<feature type="transmembrane region" description="Helical" evidence="1">
    <location>
        <begin position="187"/>
        <end position="205"/>
    </location>
</feature>
<feature type="transmembrane region" description="Helical" evidence="1">
    <location>
        <begin position="155"/>
        <end position="175"/>
    </location>
</feature>